<protein>
    <submittedName>
        <fullName evidence="1">Uncharacterized protein</fullName>
    </submittedName>
</protein>
<dbReference type="Proteomes" id="UP000198417">
    <property type="component" value="Unassembled WGS sequence"/>
</dbReference>
<dbReference type="Pfam" id="PF09929">
    <property type="entry name" value="DUF2161"/>
    <property type="match status" value="1"/>
</dbReference>
<evidence type="ECO:0000313" key="1">
    <source>
        <dbReference type="EMBL" id="SNR47670.1"/>
    </source>
</evidence>
<reference evidence="1 2" key="1">
    <citation type="submission" date="2017-06" db="EMBL/GenBank/DDBJ databases">
        <authorList>
            <person name="Kim H.J."/>
            <person name="Triplett B.A."/>
        </authorList>
    </citation>
    <scope>NUCLEOTIDE SEQUENCE [LARGE SCALE GENOMIC DNA]</scope>
    <source>
        <strain evidence="1 2">DSM 29052</strain>
    </source>
</reference>
<sequence>MKRESDLYAPVKTLLQRQGYEVKGEVGKADLVARRGDEDPVIVELKLRITLTLFHQAVARLTMSDLVYIAVPRPEGAQAKRALKDNTALCRRLGLGFITVRGDGVTEVLCDPGGPMPRRSPKARARLLREFDRLRGDPNEGGATRYGIVTGYRQDALNCAAHLAEHGPSKGAVVAKAVGVKVATRIMAENHYGWFTRVEKGIYALTDAGRGGLVHWADSWEA</sequence>
<organism evidence="1 2">
    <name type="scientific">Puniceibacterium sediminis</name>
    <dbReference type="NCBI Taxonomy" id="1608407"/>
    <lineage>
        <taxon>Bacteria</taxon>
        <taxon>Pseudomonadati</taxon>
        <taxon>Pseudomonadota</taxon>
        <taxon>Alphaproteobacteria</taxon>
        <taxon>Rhodobacterales</taxon>
        <taxon>Paracoccaceae</taxon>
        <taxon>Puniceibacterium</taxon>
    </lineage>
</organism>
<proteinExistence type="predicted"/>
<accession>A0A238WM69</accession>
<gene>
    <name evidence="1" type="ORF">SAMN06265370_106151</name>
</gene>
<dbReference type="OrthoDB" id="9795163at2"/>
<dbReference type="AlphaFoldDB" id="A0A238WM69"/>
<name>A0A238WM69_9RHOB</name>
<dbReference type="InterPro" id="IPR018679">
    <property type="entry name" value="DUF2161"/>
</dbReference>
<keyword evidence="2" id="KW-1185">Reference proteome</keyword>
<evidence type="ECO:0000313" key="2">
    <source>
        <dbReference type="Proteomes" id="UP000198417"/>
    </source>
</evidence>
<dbReference type="RefSeq" id="WP_089270165.1">
    <property type="nucleotide sequence ID" value="NZ_FZNN01000006.1"/>
</dbReference>
<dbReference type="EMBL" id="FZNN01000006">
    <property type="protein sequence ID" value="SNR47670.1"/>
    <property type="molecule type" value="Genomic_DNA"/>
</dbReference>